<comment type="caution">
    <text evidence="1">The sequence shown here is derived from an EMBL/GenBank/DDBJ whole genome shotgun (WGS) entry which is preliminary data.</text>
</comment>
<proteinExistence type="predicted"/>
<accession>A0ABN1ZMG8</accession>
<evidence type="ECO:0000313" key="2">
    <source>
        <dbReference type="Proteomes" id="UP001501470"/>
    </source>
</evidence>
<reference evidence="1 2" key="1">
    <citation type="journal article" date="2019" name="Int. J. Syst. Evol. Microbiol.">
        <title>The Global Catalogue of Microorganisms (GCM) 10K type strain sequencing project: providing services to taxonomists for standard genome sequencing and annotation.</title>
        <authorList>
            <consortium name="The Broad Institute Genomics Platform"/>
            <consortium name="The Broad Institute Genome Sequencing Center for Infectious Disease"/>
            <person name="Wu L."/>
            <person name="Ma J."/>
        </authorList>
    </citation>
    <scope>NUCLEOTIDE SEQUENCE [LARGE SCALE GENOMIC DNA]</scope>
    <source>
        <strain evidence="1 2">JCM 15933</strain>
    </source>
</reference>
<organism evidence="1 2">
    <name type="scientific">Dactylosporangium maewongense</name>
    <dbReference type="NCBI Taxonomy" id="634393"/>
    <lineage>
        <taxon>Bacteria</taxon>
        <taxon>Bacillati</taxon>
        <taxon>Actinomycetota</taxon>
        <taxon>Actinomycetes</taxon>
        <taxon>Micromonosporales</taxon>
        <taxon>Micromonosporaceae</taxon>
        <taxon>Dactylosporangium</taxon>
    </lineage>
</organism>
<gene>
    <name evidence="1" type="ORF">GCM10009827_009320</name>
</gene>
<keyword evidence="2" id="KW-1185">Reference proteome</keyword>
<dbReference type="RefSeq" id="WP_344499808.1">
    <property type="nucleotide sequence ID" value="NZ_BAAAQD010000001.1"/>
</dbReference>
<sequence>MGEAVNVIDLDEPAEQSVRPSVVARWRRRVPVKAVALVVLGVLIGAVAGQRWEAARQEERRAAEVSLFVTVAGTESGQGDRSRLTIGGTVTVLNGGPRPVQVAGAGVVADVMVWGEHRIEPGAAGWFRVSATITCTDDAASRPLRVGLVAVTEDGVRRPVTTTIQLNGTSWQDQVRRGCPRR</sequence>
<dbReference type="Proteomes" id="UP001501470">
    <property type="component" value="Unassembled WGS sequence"/>
</dbReference>
<evidence type="ECO:0000313" key="1">
    <source>
        <dbReference type="EMBL" id="GAA1501141.1"/>
    </source>
</evidence>
<protein>
    <submittedName>
        <fullName evidence="1">Uncharacterized protein</fullName>
    </submittedName>
</protein>
<dbReference type="EMBL" id="BAAAQD010000001">
    <property type="protein sequence ID" value="GAA1501141.1"/>
    <property type="molecule type" value="Genomic_DNA"/>
</dbReference>
<name>A0ABN1ZMG8_9ACTN</name>